<organism evidence="2 3">
    <name type="scientific">Cytospora mali</name>
    <name type="common">Apple Valsa canker fungus</name>
    <name type="synonym">Valsa mali</name>
    <dbReference type="NCBI Taxonomy" id="578113"/>
    <lineage>
        <taxon>Eukaryota</taxon>
        <taxon>Fungi</taxon>
        <taxon>Dikarya</taxon>
        <taxon>Ascomycota</taxon>
        <taxon>Pezizomycotina</taxon>
        <taxon>Sordariomycetes</taxon>
        <taxon>Sordariomycetidae</taxon>
        <taxon>Diaporthales</taxon>
        <taxon>Cytosporaceae</taxon>
        <taxon>Cytospora</taxon>
    </lineage>
</organism>
<evidence type="ECO:0000256" key="1">
    <source>
        <dbReference type="SAM" id="MobiDB-lite"/>
    </source>
</evidence>
<dbReference type="Proteomes" id="UP000078559">
    <property type="component" value="Chromosome 13"/>
</dbReference>
<feature type="region of interest" description="Disordered" evidence="1">
    <location>
        <begin position="1"/>
        <end position="50"/>
    </location>
</feature>
<dbReference type="EMBL" id="CM003110">
    <property type="protein sequence ID" value="KUI74485.1"/>
    <property type="molecule type" value="Genomic_DNA"/>
</dbReference>
<accession>A0A194WE39</accession>
<name>A0A194WE39_CYTMA</name>
<gene>
    <name evidence="2" type="ORF">VM1G_11983</name>
</gene>
<dbReference type="AlphaFoldDB" id="A0A194WE39"/>
<protein>
    <submittedName>
        <fullName evidence="2">Uncharacterized protein</fullName>
    </submittedName>
</protein>
<evidence type="ECO:0000313" key="3">
    <source>
        <dbReference type="Proteomes" id="UP000078559"/>
    </source>
</evidence>
<evidence type="ECO:0000313" key="2">
    <source>
        <dbReference type="EMBL" id="KUI74485.1"/>
    </source>
</evidence>
<feature type="compositionally biased region" description="Basic and acidic residues" evidence="1">
    <location>
        <begin position="32"/>
        <end position="45"/>
    </location>
</feature>
<reference evidence="2" key="1">
    <citation type="submission" date="2014-12" db="EMBL/GenBank/DDBJ databases">
        <title>Genome Sequence of Valsa Canker Pathogens Uncovers a Specific Adaption of Colonization on Woody Bark.</title>
        <authorList>
            <person name="Yin Z."/>
            <person name="Liu H."/>
            <person name="Gao X."/>
            <person name="Li Z."/>
            <person name="Song N."/>
            <person name="Ke X."/>
            <person name="Dai Q."/>
            <person name="Wu Y."/>
            <person name="Sun Y."/>
            <person name="Xu J.-R."/>
            <person name="Kang Z.K."/>
            <person name="Wang L."/>
            <person name="Huang L."/>
        </authorList>
    </citation>
    <scope>NUCLEOTIDE SEQUENCE [LARGE SCALE GENOMIC DNA]</scope>
    <source>
        <strain evidence="2">03-8</strain>
    </source>
</reference>
<sequence>MNPHSLPLLPRNISPLLDGDPPDIRAVTKPTDPVHRRDHEAHPLGRVDPVPGEPVLGVRVVPEETRLQRLGLGLGGGRDVLEVAEQGEAREVGGAVGHGVVARREHLVVPLPFVSPPCCCCCWPPSEPAAQPRGRAGGLDALLGRVGRHPVHADAHVAAGLDVLEARGDLDGQDGRVALLFGAAVGYVVHQPDGDAAEVVRAVLEGVGVVFILGLGGEDSGEGGEGR</sequence>
<keyword evidence="3" id="KW-1185">Reference proteome</keyword>
<proteinExistence type="predicted"/>